<comment type="caution">
    <text evidence="11">The sequence shown here is derived from an EMBL/GenBank/DDBJ whole genome shotgun (WGS) entry which is preliminary data.</text>
</comment>
<dbReference type="GO" id="GO:0005829">
    <property type="term" value="C:cytosol"/>
    <property type="evidence" value="ECO:0007669"/>
    <property type="project" value="GOC"/>
</dbReference>
<evidence type="ECO:0000256" key="2">
    <source>
        <dbReference type="ARBA" id="ARBA00005945"/>
    </source>
</evidence>
<evidence type="ECO:0000259" key="9">
    <source>
        <dbReference type="Pfam" id="PF12850"/>
    </source>
</evidence>
<dbReference type="InterPro" id="IPR011047">
    <property type="entry name" value="Quinoprotein_ADH-like_sf"/>
</dbReference>
<organism evidence="11 12">
    <name type="scientific">Camellia sinensis var. sinensis</name>
    <name type="common">China tea</name>
    <dbReference type="NCBI Taxonomy" id="542762"/>
    <lineage>
        <taxon>Eukaryota</taxon>
        <taxon>Viridiplantae</taxon>
        <taxon>Streptophyta</taxon>
        <taxon>Embryophyta</taxon>
        <taxon>Tracheophyta</taxon>
        <taxon>Spermatophyta</taxon>
        <taxon>Magnoliopsida</taxon>
        <taxon>eudicotyledons</taxon>
        <taxon>Gunneridae</taxon>
        <taxon>Pentapetalae</taxon>
        <taxon>asterids</taxon>
        <taxon>Ericales</taxon>
        <taxon>Theaceae</taxon>
        <taxon>Camellia</taxon>
    </lineage>
</organism>
<evidence type="ECO:0000256" key="5">
    <source>
        <dbReference type="ARBA" id="ARBA00022448"/>
    </source>
</evidence>
<comment type="cofactor">
    <cofactor evidence="1">
        <name>pyrroloquinoline quinone</name>
        <dbReference type="ChEBI" id="CHEBI:58442"/>
    </cofactor>
</comment>
<dbReference type="EMBL" id="SDRB02011327">
    <property type="protein sequence ID" value="THG01781.1"/>
    <property type="molecule type" value="Genomic_DNA"/>
</dbReference>
<evidence type="ECO:0000313" key="12">
    <source>
        <dbReference type="Proteomes" id="UP000306102"/>
    </source>
</evidence>
<proteinExistence type="inferred from homology"/>
<dbReference type="Gene3D" id="2.140.10.10">
    <property type="entry name" value="Quinoprotein alcohol dehydrogenase-like superfamily"/>
    <property type="match status" value="1"/>
</dbReference>
<dbReference type="InterPro" id="IPR002372">
    <property type="entry name" value="PQQ_rpt_dom"/>
</dbReference>
<dbReference type="GO" id="GO:0042147">
    <property type="term" value="P:retrograde transport, endosome to Golgi"/>
    <property type="evidence" value="ECO:0007669"/>
    <property type="project" value="InterPro"/>
</dbReference>
<comment type="similarity">
    <text evidence="2 8">Belongs to the VPS29 family.</text>
</comment>
<sequence length="566" mass="62776">MVLVLAIGDLHIPHRAPDLPPKFKSMLVPGKIQHIICTGNLCIKEVHDYLKSLCPGLHITRGEYDEDARYPETKTLTIGQFKLGLCHGHQPSVVRLCLVFQRVDLVVLLVILLINENEGQIDLDSLAILQRQLDVDILVSGHTRQFKAYKHEGGVVINPWSATGAYSSITYDVNRSFVLMDIDGLRVVVYVYELIDGEWHKRRDHTCSEGWLNHDGGIHNGIYTHEETQISPSPVSNPSLESKFKSGRKDLYAMPAFFNGTMYSARSDGFIYAIKIINSSVLWKKDLQKLTGLNATIHPGNGTATVLALTVACDLLIVGIYGPALVVALERTTGKLVWSTLLDSHPAAVVTMSGTFHNRSFYVGVSSLEEEEVSNQKCCTFRGSFAKLVIETGAIQWQTFMLPDNNGTTGQYAGAAVWGSNRPLIDTCRNDVYIATGNLYSAPLTIRQCHQNRNNRTVPTHPDRCEEAENHSNSVMGLDLESGEIKWYRRFGGYDVWFIACFIGSKPVCPPGPIVDADFLEDTPMALTSVCLNGTERGIVHAVQKSGFSWALDPDNGNIVWWSTQQ</sequence>
<dbReference type="InterPro" id="IPR028661">
    <property type="entry name" value="Vps29"/>
</dbReference>
<dbReference type="InterPro" id="IPR024654">
    <property type="entry name" value="Calcineurin-like_PHP_lpxH"/>
</dbReference>
<keyword evidence="5" id="KW-0813">Transport</keyword>
<keyword evidence="7" id="KW-0560">Oxidoreductase</keyword>
<feature type="domain" description="Pyrrolo-quinoline quinone repeat" evidence="10">
    <location>
        <begin position="251"/>
        <end position="487"/>
    </location>
</feature>
<evidence type="ECO:0000256" key="1">
    <source>
        <dbReference type="ARBA" id="ARBA00001931"/>
    </source>
</evidence>
<dbReference type="Pfam" id="PF12850">
    <property type="entry name" value="Metallophos_2"/>
    <property type="match status" value="1"/>
</dbReference>
<dbReference type="GO" id="GO:0030904">
    <property type="term" value="C:retromer complex"/>
    <property type="evidence" value="ECO:0007669"/>
    <property type="project" value="InterPro"/>
</dbReference>
<name>A0A4S4DGB0_CAMSN</name>
<dbReference type="GO" id="GO:0016491">
    <property type="term" value="F:oxidoreductase activity"/>
    <property type="evidence" value="ECO:0007669"/>
    <property type="project" value="UniProtKB-KW"/>
</dbReference>
<dbReference type="AlphaFoldDB" id="A0A4S4DGB0"/>
<keyword evidence="12" id="KW-1185">Reference proteome</keyword>
<evidence type="ECO:0000313" key="11">
    <source>
        <dbReference type="EMBL" id="THG01781.1"/>
    </source>
</evidence>
<dbReference type="Pfam" id="PF13360">
    <property type="entry name" value="PQQ_2"/>
    <property type="match status" value="1"/>
</dbReference>
<dbReference type="NCBIfam" id="TIGR00040">
    <property type="entry name" value="yfcE"/>
    <property type="match status" value="1"/>
</dbReference>
<dbReference type="SUPFAM" id="SSF56300">
    <property type="entry name" value="Metallo-dependent phosphatases"/>
    <property type="match status" value="1"/>
</dbReference>
<evidence type="ECO:0000256" key="7">
    <source>
        <dbReference type="ARBA" id="ARBA00023002"/>
    </source>
</evidence>
<evidence type="ECO:0000256" key="4">
    <source>
        <dbReference type="ARBA" id="ARBA00017767"/>
    </source>
</evidence>
<dbReference type="InterPro" id="IPR029052">
    <property type="entry name" value="Metallo-depent_PP-like"/>
</dbReference>
<dbReference type="Gene3D" id="3.60.21.10">
    <property type="match status" value="1"/>
</dbReference>
<evidence type="ECO:0000259" key="10">
    <source>
        <dbReference type="Pfam" id="PF13360"/>
    </source>
</evidence>
<evidence type="ECO:0000256" key="3">
    <source>
        <dbReference type="ARBA" id="ARBA00008156"/>
    </source>
</evidence>
<dbReference type="Proteomes" id="UP000306102">
    <property type="component" value="Unassembled WGS sequence"/>
</dbReference>
<dbReference type="CDD" id="cd07394">
    <property type="entry name" value="MPP_Vps29"/>
    <property type="match status" value="1"/>
</dbReference>
<dbReference type="PANTHER" id="PTHR32303:SF10">
    <property type="entry name" value="OUTER MEMBRANE PROTEIN ASSEMBLY FACTOR BAMB"/>
    <property type="match status" value="1"/>
</dbReference>
<protein>
    <recommendedName>
        <fullName evidence="4 8">Vacuolar protein sorting-associated protein 29</fullName>
    </recommendedName>
</protein>
<feature type="domain" description="Calcineurin-like phosphoesterase" evidence="9">
    <location>
        <begin position="4"/>
        <end position="183"/>
    </location>
</feature>
<evidence type="ECO:0000256" key="6">
    <source>
        <dbReference type="ARBA" id="ARBA00022927"/>
    </source>
</evidence>
<gene>
    <name evidence="11" type="ORF">TEA_021507</name>
</gene>
<dbReference type="PANTHER" id="PTHR32303">
    <property type="entry name" value="QUINOPROTEIN ALCOHOL DEHYDROGENASE (CYTOCHROME C)"/>
    <property type="match status" value="1"/>
</dbReference>
<reference evidence="11 12" key="1">
    <citation type="journal article" date="2018" name="Proc. Natl. Acad. Sci. U.S.A.">
        <title>Draft genome sequence of Camellia sinensis var. sinensis provides insights into the evolution of the tea genome and tea quality.</title>
        <authorList>
            <person name="Wei C."/>
            <person name="Yang H."/>
            <person name="Wang S."/>
            <person name="Zhao J."/>
            <person name="Liu C."/>
            <person name="Gao L."/>
            <person name="Xia E."/>
            <person name="Lu Y."/>
            <person name="Tai Y."/>
            <person name="She G."/>
            <person name="Sun J."/>
            <person name="Cao H."/>
            <person name="Tong W."/>
            <person name="Gao Q."/>
            <person name="Li Y."/>
            <person name="Deng W."/>
            <person name="Jiang X."/>
            <person name="Wang W."/>
            <person name="Chen Q."/>
            <person name="Zhang S."/>
            <person name="Li H."/>
            <person name="Wu J."/>
            <person name="Wang P."/>
            <person name="Li P."/>
            <person name="Shi C."/>
            <person name="Zheng F."/>
            <person name="Jian J."/>
            <person name="Huang B."/>
            <person name="Shan D."/>
            <person name="Shi M."/>
            <person name="Fang C."/>
            <person name="Yue Y."/>
            <person name="Li F."/>
            <person name="Li D."/>
            <person name="Wei S."/>
            <person name="Han B."/>
            <person name="Jiang C."/>
            <person name="Yin Y."/>
            <person name="Xia T."/>
            <person name="Zhang Z."/>
            <person name="Bennetzen J.L."/>
            <person name="Zhao S."/>
            <person name="Wan X."/>
        </authorList>
    </citation>
    <scope>NUCLEOTIDE SEQUENCE [LARGE SCALE GENOMIC DNA]</scope>
    <source>
        <strain evidence="12">cv. Shuchazao</strain>
        <tissue evidence="11">Leaf</tissue>
    </source>
</reference>
<dbReference type="STRING" id="542762.A0A4S4DGB0"/>
<evidence type="ECO:0000256" key="8">
    <source>
        <dbReference type="RuleBase" id="RU362040"/>
    </source>
</evidence>
<accession>A0A4S4DGB0</accession>
<dbReference type="GO" id="GO:0015031">
    <property type="term" value="P:protein transport"/>
    <property type="evidence" value="ECO:0007669"/>
    <property type="project" value="UniProtKB-KW"/>
</dbReference>
<dbReference type="InterPro" id="IPR000979">
    <property type="entry name" value="Phosphodiesterase_MJ0936/Vps29"/>
</dbReference>
<comment type="similarity">
    <text evidence="3">Belongs to the bacterial PQQ dehydrogenase family.</text>
</comment>
<keyword evidence="6" id="KW-0653">Protein transport</keyword>
<dbReference type="SUPFAM" id="SSF50998">
    <property type="entry name" value="Quinoprotein alcohol dehydrogenase-like"/>
    <property type="match status" value="1"/>
</dbReference>